<dbReference type="eggNOG" id="ENOG5031EQC">
    <property type="taxonomic scope" value="Bacteria"/>
</dbReference>
<dbReference type="EMBL" id="CP003630">
    <property type="protein sequence ID" value="AFZ16477.1"/>
    <property type="molecule type" value="Genomic_DNA"/>
</dbReference>
<keyword evidence="1" id="KW-0812">Transmembrane</keyword>
<keyword evidence="1" id="KW-1133">Transmembrane helix</keyword>
<dbReference type="RefSeq" id="WP_015180641.1">
    <property type="nucleotide sequence ID" value="NC_019738.1"/>
</dbReference>
<accession>K9WAE4</accession>
<keyword evidence="1" id="KW-0472">Membrane</keyword>
<organism evidence="3 4">
    <name type="scientific">Allocoleopsis franciscana PCC 7113</name>
    <dbReference type="NCBI Taxonomy" id="1173027"/>
    <lineage>
        <taxon>Bacteria</taxon>
        <taxon>Bacillati</taxon>
        <taxon>Cyanobacteriota</taxon>
        <taxon>Cyanophyceae</taxon>
        <taxon>Coleofasciculales</taxon>
        <taxon>Coleofasciculaceae</taxon>
        <taxon>Allocoleopsis</taxon>
        <taxon>Allocoleopsis franciscana</taxon>
    </lineage>
</organism>
<evidence type="ECO:0000313" key="4">
    <source>
        <dbReference type="Proteomes" id="UP000010471"/>
    </source>
</evidence>
<proteinExistence type="predicted"/>
<name>K9WAE4_9CYAN</name>
<evidence type="ECO:0000313" key="3">
    <source>
        <dbReference type="EMBL" id="AFZ16477.1"/>
    </source>
</evidence>
<gene>
    <name evidence="3" type="ORF">Mic7113_0561</name>
</gene>
<keyword evidence="4" id="KW-1185">Reference proteome</keyword>
<dbReference type="HOGENOM" id="CLU_129293_0_0_3"/>
<dbReference type="KEGG" id="mic:Mic7113_0561"/>
<dbReference type="PATRIC" id="fig|1173027.3.peg.615"/>
<protein>
    <recommendedName>
        <fullName evidence="2">2TM domain-containing protein</fullName>
    </recommendedName>
</protein>
<feature type="domain" description="2TM" evidence="2">
    <location>
        <begin position="69"/>
        <end position="148"/>
    </location>
</feature>
<dbReference type="AlphaFoldDB" id="K9WAE4"/>
<dbReference type="Pfam" id="PF13239">
    <property type="entry name" value="2TM"/>
    <property type="match status" value="1"/>
</dbReference>
<dbReference type="InterPro" id="IPR025698">
    <property type="entry name" value="2TM_dom"/>
</dbReference>
<reference evidence="3 4" key="1">
    <citation type="submission" date="2012-06" db="EMBL/GenBank/DDBJ databases">
        <title>Finished chromosome of genome of Microcoleus sp. PCC 7113.</title>
        <authorList>
            <consortium name="US DOE Joint Genome Institute"/>
            <person name="Gugger M."/>
            <person name="Coursin T."/>
            <person name="Rippka R."/>
            <person name="Tandeau De Marsac N."/>
            <person name="Huntemann M."/>
            <person name="Wei C.-L."/>
            <person name="Han J."/>
            <person name="Detter J.C."/>
            <person name="Han C."/>
            <person name="Tapia R."/>
            <person name="Chen A."/>
            <person name="Kyrpides N."/>
            <person name="Mavromatis K."/>
            <person name="Markowitz V."/>
            <person name="Szeto E."/>
            <person name="Ivanova N."/>
            <person name="Pagani I."/>
            <person name="Pati A."/>
            <person name="Goodwin L."/>
            <person name="Nordberg H.P."/>
            <person name="Cantor M.N."/>
            <person name="Hua S.X."/>
            <person name="Woyke T."/>
            <person name="Kerfeld C.A."/>
        </authorList>
    </citation>
    <scope>NUCLEOTIDE SEQUENCE [LARGE SCALE GENOMIC DNA]</scope>
    <source>
        <strain evidence="3 4">PCC 7113</strain>
    </source>
</reference>
<dbReference type="Proteomes" id="UP000010471">
    <property type="component" value="Chromosome"/>
</dbReference>
<dbReference type="OrthoDB" id="560236at2"/>
<evidence type="ECO:0000259" key="2">
    <source>
        <dbReference type="Pfam" id="PF13239"/>
    </source>
</evidence>
<evidence type="ECO:0000256" key="1">
    <source>
        <dbReference type="SAM" id="Phobius"/>
    </source>
</evidence>
<dbReference type="STRING" id="1173027.Mic7113_0561"/>
<feature type="transmembrane region" description="Helical" evidence="1">
    <location>
        <begin position="85"/>
        <end position="102"/>
    </location>
</feature>
<sequence length="167" mass="19834">MTIFESKISRSYQQEDIQQILNLAIARQSDGGEFSREQLLEIAAELSISTESLLQAEQEWRLQQQQQQKHQQFNFYRRSQLKRRFGKYLIVNLFLVCLNLLTAGQLSWSLYILLFWGLGLGLNAWDTYQLQGENYERAFQKWYRKHQFTQVAQSVFSRINNWLKAAS</sequence>